<keyword evidence="3" id="KW-1185">Reference proteome</keyword>
<evidence type="ECO:0000313" key="2">
    <source>
        <dbReference type="EMBL" id="MCK2215496.1"/>
    </source>
</evidence>
<organism evidence="2 3">
    <name type="scientific">Actinomadura luzonensis</name>
    <dbReference type="NCBI Taxonomy" id="2805427"/>
    <lineage>
        <taxon>Bacteria</taxon>
        <taxon>Bacillati</taxon>
        <taxon>Actinomycetota</taxon>
        <taxon>Actinomycetes</taxon>
        <taxon>Streptosporangiales</taxon>
        <taxon>Thermomonosporaceae</taxon>
        <taxon>Actinomadura</taxon>
    </lineage>
</organism>
<name>A0ABT0FT52_9ACTN</name>
<dbReference type="InterPro" id="IPR032710">
    <property type="entry name" value="NTF2-like_dom_sf"/>
</dbReference>
<evidence type="ECO:0000259" key="1">
    <source>
        <dbReference type="Pfam" id="PF12680"/>
    </source>
</evidence>
<dbReference type="SUPFAM" id="SSF54427">
    <property type="entry name" value="NTF2-like"/>
    <property type="match status" value="1"/>
</dbReference>
<sequence length="230" mass="25562">MTQHIHHLALAADWHEAATAGEYRISTLGRTLDDEGFIHCSRDLDQLREVHDRYYAHVTEPLLVLDIDPAGLDIRTENGYPHLYGPLPLTAVTAVHPYTANGGAATTDTRTAAQRFADTWQHAWTHHDVDAIAALYHDDAVHTSMPFRPPHRGRKAIADYVTWSFTGESDPHVTFAAPLVDGDRAAIEFRVHALDNGRPVTLAGCVFARFDTSGLAVETRDYWHTADGHQ</sequence>
<dbReference type="EMBL" id="JAKRKC020000001">
    <property type="protein sequence ID" value="MCK2215496.1"/>
    <property type="molecule type" value="Genomic_DNA"/>
</dbReference>
<gene>
    <name evidence="2" type="ORF">MF672_017125</name>
</gene>
<proteinExistence type="predicted"/>
<reference evidence="2 3" key="1">
    <citation type="submission" date="2022-04" db="EMBL/GenBank/DDBJ databases">
        <title>Genome draft of Actinomadura sp. ATCC 31491.</title>
        <authorList>
            <person name="Shi X."/>
            <person name="Du Y."/>
        </authorList>
    </citation>
    <scope>NUCLEOTIDE SEQUENCE [LARGE SCALE GENOMIC DNA]</scope>
    <source>
        <strain evidence="2 3">ATCC 31491</strain>
    </source>
</reference>
<comment type="caution">
    <text evidence="2">The sequence shown here is derived from an EMBL/GenBank/DDBJ whole genome shotgun (WGS) entry which is preliminary data.</text>
</comment>
<feature type="domain" description="SnoaL-like" evidence="1">
    <location>
        <begin position="120"/>
        <end position="218"/>
    </location>
</feature>
<dbReference type="Pfam" id="PF06108">
    <property type="entry name" value="DUF952"/>
    <property type="match status" value="1"/>
</dbReference>
<evidence type="ECO:0000313" key="3">
    <source>
        <dbReference type="Proteomes" id="UP001317259"/>
    </source>
</evidence>
<dbReference type="Pfam" id="PF12680">
    <property type="entry name" value="SnoaL_2"/>
    <property type="match status" value="1"/>
</dbReference>
<protein>
    <submittedName>
        <fullName evidence="2">DUF952 domain-containing protein</fullName>
    </submittedName>
</protein>
<dbReference type="InterPro" id="IPR009297">
    <property type="entry name" value="DUF952"/>
</dbReference>
<dbReference type="Gene3D" id="3.10.450.50">
    <property type="match status" value="1"/>
</dbReference>
<dbReference type="Gene3D" id="3.20.170.20">
    <property type="entry name" value="Protein of unknown function DUF952"/>
    <property type="match status" value="1"/>
</dbReference>
<accession>A0ABT0FT52</accession>
<dbReference type="InterPro" id="IPR037401">
    <property type="entry name" value="SnoaL-like"/>
</dbReference>
<dbReference type="RefSeq" id="WP_242376002.1">
    <property type="nucleotide sequence ID" value="NZ_JAKRKC020000001.1"/>
</dbReference>
<dbReference type="Proteomes" id="UP001317259">
    <property type="component" value="Unassembled WGS sequence"/>
</dbReference>
<dbReference type="SUPFAM" id="SSF56399">
    <property type="entry name" value="ADP-ribosylation"/>
    <property type="match status" value="1"/>
</dbReference>